<evidence type="ECO:0000256" key="7">
    <source>
        <dbReference type="SAM" id="MobiDB-lite"/>
    </source>
</evidence>
<gene>
    <name evidence="10" type="ORF">CUNI_LOCUS5080</name>
</gene>
<feature type="domain" description="Glycosyl transferase family 1" evidence="8">
    <location>
        <begin position="319"/>
        <end position="419"/>
    </location>
</feature>
<dbReference type="Pfam" id="PF00534">
    <property type="entry name" value="Glycos_transf_1"/>
    <property type="match status" value="1"/>
</dbReference>
<feature type="compositionally biased region" description="Polar residues" evidence="7">
    <location>
        <begin position="217"/>
        <end position="229"/>
    </location>
</feature>
<dbReference type="GO" id="GO:0016438">
    <property type="term" value="F:tRNA-queuosine(34) beta-mannosyltransferase activity"/>
    <property type="evidence" value="ECO:0007669"/>
    <property type="project" value="UniProtKB-EC"/>
</dbReference>
<evidence type="ECO:0000313" key="11">
    <source>
        <dbReference type="Proteomes" id="UP000678393"/>
    </source>
</evidence>
<dbReference type="AlphaFoldDB" id="A0A8S3YVA5"/>
<organism evidence="10 11">
    <name type="scientific">Candidula unifasciata</name>
    <dbReference type="NCBI Taxonomy" id="100452"/>
    <lineage>
        <taxon>Eukaryota</taxon>
        <taxon>Metazoa</taxon>
        <taxon>Spiralia</taxon>
        <taxon>Lophotrochozoa</taxon>
        <taxon>Mollusca</taxon>
        <taxon>Gastropoda</taxon>
        <taxon>Heterobranchia</taxon>
        <taxon>Euthyneura</taxon>
        <taxon>Panpulmonata</taxon>
        <taxon>Eupulmonata</taxon>
        <taxon>Stylommatophora</taxon>
        <taxon>Helicina</taxon>
        <taxon>Helicoidea</taxon>
        <taxon>Geomitridae</taxon>
        <taxon>Candidula</taxon>
    </lineage>
</organism>
<dbReference type="PANTHER" id="PTHR13615:SF3">
    <property type="entry name" value="GLYCOSYLTRANSFERASE-LIKE DOMAIN-CONTAINING PROTEIN 1"/>
    <property type="match status" value="1"/>
</dbReference>
<evidence type="ECO:0000256" key="6">
    <source>
        <dbReference type="ARBA" id="ARBA00048439"/>
    </source>
</evidence>
<sequence>MSTEKDILIVEPFNGGSHGQLIKLLQSDHDIGQRCLIVSLPAKKWHWRARTSALAFSQTIPYSSSYRVLFSSSVLNLAELIALRPDLAQLKKIVYFHENQLVYPVRKTKERDFQYGYNQILTSLVADVVVFNSTFNMESFLSSISRHLKLIPDHRPKNLEAVIRPKCRVLYFPIIVNHTCDNGIHSLDATNSDIPSVDATNSDIQPVDATNRDNHSVDSTNREINSIDSTNRDSHSLDSTNKDIKSIDSSNSGIQLIVSTSTNSHSGNPTNRDIYYVDSANLDIHSCNPTNRDIHSNKHTNRDIPCVDTTQIREENEKEHDKDPESFFKALLQLQTEGFDFVVSVVGETFTDVPEIFDSMKPLLADKILAWGYQPREDYLRIMNSAHVVVSTALHEFFGVAVLEATAHGCYPLCPKRLVYPELYPAECLYATQSQLVKELKRFCQRPSLAKTDKFKILVEKFSWQNLQGEYKKLLLD</sequence>
<dbReference type="Pfam" id="PF12038">
    <property type="entry name" value="QTMAN_N"/>
    <property type="match status" value="1"/>
</dbReference>
<dbReference type="EC" id="2.4.1.110" evidence="4"/>
<evidence type="ECO:0000256" key="5">
    <source>
        <dbReference type="ARBA" id="ARBA00044539"/>
    </source>
</evidence>
<dbReference type="PANTHER" id="PTHR13615">
    <property type="entry name" value="GLYCOSYLTRANSFERASE-LIKE 1"/>
    <property type="match status" value="1"/>
</dbReference>
<feature type="compositionally biased region" description="Polar residues" evidence="7">
    <location>
        <begin position="191"/>
        <end position="204"/>
    </location>
</feature>
<dbReference type="EMBL" id="CAJHNH020000729">
    <property type="protein sequence ID" value="CAG5119522.1"/>
    <property type="molecule type" value="Genomic_DNA"/>
</dbReference>
<evidence type="ECO:0000259" key="8">
    <source>
        <dbReference type="Pfam" id="PF00534"/>
    </source>
</evidence>
<feature type="domain" description="tRNA-queuosine alpha-mannosyltransferase N-terminal" evidence="9">
    <location>
        <begin position="7"/>
        <end position="174"/>
    </location>
</feature>
<comment type="catalytic activity">
    <reaction evidence="6">
        <text>queuosine(34) in tRNA(Asp) + GDP-alpha-D-mannose = O-4''-alpha-D-mannosylqueuosine(34) in tRNA(Asp) + GDP + H(+)</text>
        <dbReference type="Rhea" id="RHEA:12885"/>
        <dbReference type="Rhea" id="RHEA-COMP:18572"/>
        <dbReference type="Rhea" id="RHEA-COMP:18581"/>
        <dbReference type="ChEBI" id="CHEBI:15378"/>
        <dbReference type="ChEBI" id="CHEBI:57527"/>
        <dbReference type="ChEBI" id="CHEBI:58189"/>
        <dbReference type="ChEBI" id="CHEBI:194431"/>
        <dbReference type="ChEBI" id="CHEBI:194442"/>
        <dbReference type="EC" id="2.4.1.110"/>
    </reaction>
    <physiologicalReaction direction="left-to-right" evidence="6">
        <dbReference type="Rhea" id="RHEA:12886"/>
    </physiologicalReaction>
</comment>
<keyword evidence="2" id="KW-0328">Glycosyltransferase</keyword>
<dbReference type="SUPFAM" id="SSF53756">
    <property type="entry name" value="UDP-Glycosyltransferase/glycogen phosphorylase"/>
    <property type="match status" value="1"/>
</dbReference>
<dbReference type="InterPro" id="IPR022701">
    <property type="entry name" value="QTMAN_N"/>
</dbReference>
<feature type="region of interest" description="Disordered" evidence="7">
    <location>
        <begin position="191"/>
        <end position="245"/>
    </location>
</feature>
<dbReference type="Gene3D" id="3.40.50.2000">
    <property type="entry name" value="Glycogen Phosphorylase B"/>
    <property type="match status" value="1"/>
</dbReference>
<dbReference type="CDD" id="cd01635">
    <property type="entry name" value="Glycosyltransferase_GTB-type"/>
    <property type="match status" value="1"/>
</dbReference>
<evidence type="ECO:0000259" key="9">
    <source>
        <dbReference type="Pfam" id="PF12038"/>
    </source>
</evidence>
<evidence type="ECO:0000256" key="1">
    <source>
        <dbReference type="ARBA" id="ARBA00009481"/>
    </source>
</evidence>
<dbReference type="InterPro" id="IPR051862">
    <property type="entry name" value="GT-like_domain_containing_1"/>
</dbReference>
<protein>
    <recommendedName>
        <fullName evidence="5">tRNA-queuosine alpha-mannosyltransferase</fullName>
        <ecNumber evidence="4">2.4.1.110</ecNumber>
    </recommendedName>
</protein>
<feature type="compositionally biased region" description="Basic and acidic residues" evidence="7">
    <location>
        <begin position="230"/>
        <end position="245"/>
    </location>
</feature>
<dbReference type="OrthoDB" id="10032790at2759"/>
<evidence type="ECO:0000256" key="4">
    <source>
        <dbReference type="ARBA" id="ARBA00044517"/>
    </source>
</evidence>
<name>A0A8S3YVA5_9EUPU</name>
<evidence type="ECO:0000256" key="3">
    <source>
        <dbReference type="ARBA" id="ARBA00022679"/>
    </source>
</evidence>
<evidence type="ECO:0000256" key="2">
    <source>
        <dbReference type="ARBA" id="ARBA00022676"/>
    </source>
</evidence>
<dbReference type="Proteomes" id="UP000678393">
    <property type="component" value="Unassembled WGS sequence"/>
</dbReference>
<reference evidence="10" key="1">
    <citation type="submission" date="2021-04" db="EMBL/GenBank/DDBJ databases">
        <authorList>
            <consortium name="Molecular Ecology Group"/>
        </authorList>
    </citation>
    <scope>NUCLEOTIDE SEQUENCE</scope>
</reference>
<keyword evidence="11" id="KW-1185">Reference proteome</keyword>
<dbReference type="InterPro" id="IPR001296">
    <property type="entry name" value="Glyco_trans_1"/>
</dbReference>
<evidence type="ECO:0000313" key="10">
    <source>
        <dbReference type="EMBL" id="CAG5119522.1"/>
    </source>
</evidence>
<accession>A0A8S3YVA5</accession>
<comment type="similarity">
    <text evidence="1">Belongs to the glycosyltransferase group 1 family. Glycosyltransferase 4 subfamily.</text>
</comment>
<proteinExistence type="inferred from homology"/>
<keyword evidence="3" id="KW-0808">Transferase</keyword>
<comment type="caution">
    <text evidence="10">The sequence shown here is derived from an EMBL/GenBank/DDBJ whole genome shotgun (WGS) entry which is preliminary data.</text>
</comment>